<evidence type="ECO:0000256" key="12">
    <source>
        <dbReference type="PIRNR" id="PIRNR006769"/>
    </source>
</evidence>
<dbReference type="InterPro" id="IPR002734">
    <property type="entry name" value="RibDG_C"/>
</dbReference>
<keyword evidence="10 12" id="KW-0560">Oxidoreductase</keyword>
<evidence type="ECO:0000256" key="10">
    <source>
        <dbReference type="ARBA" id="ARBA00023002"/>
    </source>
</evidence>
<keyword evidence="9 12" id="KW-0521">NADP</keyword>
<dbReference type="GO" id="GO:0008270">
    <property type="term" value="F:zinc ion binding"/>
    <property type="evidence" value="ECO:0007669"/>
    <property type="project" value="InterPro"/>
</dbReference>
<feature type="binding site" evidence="14">
    <location>
        <position position="210"/>
    </location>
    <ligand>
        <name>substrate</name>
    </ligand>
</feature>
<keyword evidence="6 12" id="KW-0686">Riboflavin biosynthesis</keyword>
<dbReference type="GO" id="GO:0008703">
    <property type="term" value="F:5-amino-6-(5-phosphoribosylamino)uracil reductase activity"/>
    <property type="evidence" value="ECO:0007669"/>
    <property type="project" value="UniProtKB-EC"/>
</dbReference>
<dbReference type="EMBL" id="JACIGY010000006">
    <property type="protein sequence ID" value="MBB4413564.1"/>
    <property type="molecule type" value="Genomic_DNA"/>
</dbReference>
<dbReference type="Pfam" id="PF01872">
    <property type="entry name" value="RibD_C"/>
    <property type="match status" value="1"/>
</dbReference>
<evidence type="ECO:0000313" key="19">
    <source>
        <dbReference type="EMBL" id="MBB4448197.1"/>
    </source>
</evidence>
<reference evidence="20 21" key="1">
    <citation type="submission" date="2020-08" db="EMBL/GenBank/DDBJ databases">
        <title>Genomic Encyclopedia of Type Strains, Phase IV (KMG-V): Genome sequencing to study the core and pangenomes of soil and plant-associated prokaryotes.</title>
        <authorList>
            <person name="Whitman W."/>
        </authorList>
    </citation>
    <scope>NUCLEOTIDE SEQUENCE [LARGE SCALE GENOMIC DNA]</scope>
    <source>
        <strain evidence="18 21">SEMIA 444</strain>
        <strain evidence="17 20">SEMIA 448</strain>
        <strain evidence="19 22">SEMIA 452</strain>
    </source>
</reference>
<dbReference type="SUPFAM" id="SSF53927">
    <property type="entry name" value="Cytidine deaminase-like"/>
    <property type="match status" value="1"/>
</dbReference>
<dbReference type="NCBIfam" id="TIGR00326">
    <property type="entry name" value="eubact_ribD"/>
    <property type="match status" value="1"/>
</dbReference>
<feature type="domain" description="CMP/dCMP-type deaminase" evidence="16">
    <location>
        <begin position="5"/>
        <end position="119"/>
    </location>
</feature>
<dbReference type="GO" id="GO:0009231">
    <property type="term" value="P:riboflavin biosynthetic process"/>
    <property type="evidence" value="ECO:0007669"/>
    <property type="project" value="UniProtKB-UniPathway"/>
</dbReference>
<feature type="binding site" evidence="14">
    <location>
        <position position="187"/>
    </location>
    <ligand>
        <name>substrate</name>
    </ligand>
</feature>
<evidence type="ECO:0000313" key="21">
    <source>
        <dbReference type="Proteomes" id="UP000524535"/>
    </source>
</evidence>
<keyword evidence="12 17" id="KW-0378">Hydrolase</keyword>
<comment type="pathway">
    <text evidence="3 12">Cofactor biosynthesis; riboflavin biosynthesis; 5-amino-6-(D-ribitylamino)uracil from GTP: step 3/4.</text>
</comment>
<feature type="binding site" evidence="14">
    <location>
        <position position="158"/>
    </location>
    <ligand>
        <name>NADP(+)</name>
        <dbReference type="ChEBI" id="CHEBI:58349"/>
    </ligand>
</feature>
<dbReference type="Proteomes" id="UP000576087">
    <property type="component" value="Unassembled WGS sequence"/>
</dbReference>
<evidence type="ECO:0000256" key="3">
    <source>
        <dbReference type="ARBA" id="ARBA00004910"/>
    </source>
</evidence>
<comment type="pathway">
    <text evidence="2 12">Cofactor biosynthesis; riboflavin biosynthesis; 5-amino-6-(D-ribitylamino)uracil from GTP: step 2/4.</text>
</comment>
<dbReference type="InterPro" id="IPR002125">
    <property type="entry name" value="CMP_dCMP_dom"/>
</dbReference>
<protein>
    <recommendedName>
        <fullName evidence="12">Riboflavin biosynthesis protein RibD</fullName>
    </recommendedName>
    <domain>
        <recommendedName>
            <fullName evidence="12">Diaminohydroxyphosphoribosylaminopyrimidine deaminase</fullName>
            <shortName evidence="12">DRAP deaminase</shortName>
            <ecNumber evidence="12">3.5.4.26</ecNumber>
        </recommendedName>
        <alternativeName>
            <fullName evidence="12">Riboflavin-specific deaminase</fullName>
        </alternativeName>
    </domain>
    <domain>
        <recommendedName>
            <fullName evidence="12">5-amino-6-(5-phosphoribosylamino)uracil reductase</fullName>
            <ecNumber evidence="12">1.1.1.193</ecNumber>
        </recommendedName>
        <alternativeName>
            <fullName evidence="12">HTP reductase</fullName>
        </alternativeName>
    </domain>
</protein>
<dbReference type="InterPro" id="IPR024072">
    <property type="entry name" value="DHFR-like_dom_sf"/>
</dbReference>
<evidence type="ECO:0000313" key="17">
    <source>
        <dbReference type="EMBL" id="MBB4350404.1"/>
    </source>
</evidence>
<dbReference type="Gene3D" id="3.40.430.10">
    <property type="entry name" value="Dihydrofolate Reductase, subunit A"/>
    <property type="match status" value="1"/>
</dbReference>
<dbReference type="InterPro" id="IPR016192">
    <property type="entry name" value="APOBEC/CMP_deaminase_Zn-bd"/>
</dbReference>
<dbReference type="PANTHER" id="PTHR38011">
    <property type="entry name" value="DIHYDROFOLATE REDUCTASE FAMILY PROTEIN (AFU_ORTHOLOGUE AFUA_8G06820)"/>
    <property type="match status" value="1"/>
</dbReference>
<dbReference type="AlphaFoldDB" id="A0A7W6WQW6"/>
<comment type="catalytic activity">
    <reaction evidence="12">
        <text>2,5-diamino-6-hydroxy-4-(5-phosphoribosylamino)-pyrimidine + H2O + H(+) = 5-amino-6-(5-phospho-D-ribosylamino)uracil + NH4(+)</text>
        <dbReference type="Rhea" id="RHEA:21868"/>
        <dbReference type="ChEBI" id="CHEBI:15377"/>
        <dbReference type="ChEBI" id="CHEBI:15378"/>
        <dbReference type="ChEBI" id="CHEBI:28938"/>
        <dbReference type="ChEBI" id="CHEBI:58453"/>
        <dbReference type="ChEBI" id="CHEBI:58614"/>
        <dbReference type="EC" id="3.5.4.26"/>
    </reaction>
</comment>
<comment type="similarity">
    <text evidence="5 12">In the C-terminal section; belongs to the HTP reductase family.</text>
</comment>
<keyword evidence="11" id="KW-0511">Multifunctional enzyme</keyword>
<evidence type="ECO:0000313" key="18">
    <source>
        <dbReference type="EMBL" id="MBB4413564.1"/>
    </source>
</evidence>
<feature type="binding site" evidence="14">
    <location>
        <position position="297"/>
    </location>
    <ligand>
        <name>substrate</name>
    </ligand>
</feature>
<dbReference type="EMBL" id="JACIGW010000005">
    <property type="protein sequence ID" value="MBB4350404.1"/>
    <property type="molecule type" value="Genomic_DNA"/>
</dbReference>
<dbReference type="GO" id="GO:0008835">
    <property type="term" value="F:diaminohydroxyphosphoribosylaminopyrimidine deaminase activity"/>
    <property type="evidence" value="ECO:0007669"/>
    <property type="project" value="UniProtKB-EC"/>
</dbReference>
<evidence type="ECO:0000256" key="11">
    <source>
        <dbReference type="ARBA" id="ARBA00023268"/>
    </source>
</evidence>
<keyword evidence="21" id="KW-1185">Reference proteome</keyword>
<comment type="similarity">
    <text evidence="4 12">In the N-terminal section; belongs to the cytidine and deoxycytidylate deaminase family.</text>
</comment>
<dbReference type="PIRSF" id="PIRSF006769">
    <property type="entry name" value="RibD"/>
    <property type="match status" value="1"/>
</dbReference>
<evidence type="ECO:0000256" key="7">
    <source>
        <dbReference type="ARBA" id="ARBA00022723"/>
    </source>
</evidence>
<dbReference type="EC" id="1.1.1.193" evidence="12"/>
<dbReference type="CDD" id="cd01284">
    <property type="entry name" value="Riboflavin_deaminase-reductase"/>
    <property type="match status" value="1"/>
</dbReference>
<dbReference type="InterPro" id="IPR004794">
    <property type="entry name" value="Eubact_RibD"/>
</dbReference>
<evidence type="ECO:0000256" key="4">
    <source>
        <dbReference type="ARBA" id="ARBA00005259"/>
    </source>
</evidence>
<dbReference type="Pfam" id="PF00383">
    <property type="entry name" value="dCMP_cyt_deam_1"/>
    <property type="match status" value="1"/>
</dbReference>
<dbReference type="EMBL" id="JACIHM010000006">
    <property type="protein sequence ID" value="MBB4448197.1"/>
    <property type="molecule type" value="Genomic_DNA"/>
</dbReference>
<dbReference type="Proteomes" id="UP000524535">
    <property type="component" value="Unassembled WGS sequence"/>
</dbReference>
<evidence type="ECO:0000256" key="1">
    <source>
        <dbReference type="ARBA" id="ARBA00002151"/>
    </source>
</evidence>
<feature type="binding site" evidence="15">
    <location>
        <position position="88"/>
    </location>
    <ligand>
        <name>Zn(2+)</name>
        <dbReference type="ChEBI" id="CHEBI:29105"/>
        <note>catalytic</note>
    </ligand>
</feature>
<dbReference type="RefSeq" id="WP_281388849.1">
    <property type="nucleotide sequence ID" value="NZ_JACIGW010000005.1"/>
</dbReference>
<comment type="cofactor">
    <cofactor evidence="12 15">
        <name>Zn(2+)</name>
        <dbReference type="ChEBI" id="CHEBI:29105"/>
    </cofactor>
    <text evidence="12 15">Binds 1 zinc ion.</text>
</comment>
<dbReference type="PANTHER" id="PTHR38011:SF7">
    <property type="entry name" value="2,5-DIAMINO-6-RIBOSYLAMINO-4(3H)-PYRIMIDINONE 5'-PHOSPHATE REDUCTASE"/>
    <property type="match status" value="1"/>
</dbReference>
<dbReference type="InterPro" id="IPR050765">
    <property type="entry name" value="Riboflavin_Biosynth_HTPR"/>
</dbReference>
<dbReference type="Proteomes" id="UP000520770">
    <property type="component" value="Unassembled WGS sequence"/>
</dbReference>
<comment type="caution">
    <text evidence="17">The sequence shown here is derived from an EMBL/GenBank/DDBJ whole genome shotgun (WGS) entry which is preliminary data.</text>
</comment>
<keyword evidence="8 12" id="KW-0862">Zinc</keyword>
<feature type="binding site" evidence="14">
    <location>
        <position position="203"/>
    </location>
    <ligand>
        <name>substrate</name>
    </ligand>
</feature>
<keyword evidence="7 12" id="KW-0479">Metal-binding</keyword>
<gene>
    <name evidence="18" type="ORF">GGE31_004092</name>
    <name evidence="17" type="ORF">GGE33_004169</name>
    <name evidence="19" type="ORF">GGE35_004034</name>
</gene>
<dbReference type="PROSITE" id="PS00903">
    <property type="entry name" value="CYT_DCMP_DEAMINASES_1"/>
    <property type="match status" value="1"/>
</dbReference>
<evidence type="ECO:0000256" key="5">
    <source>
        <dbReference type="ARBA" id="ARBA00007417"/>
    </source>
</evidence>
<feature type="binding site" evidence="14">
    <location>
        <position position="199"/>
    </location>
    <ligand>
        <name>NADP(+)</name>
        <dbReference type="ChEBI" id="CHEBI:58349"/>
    </ligand>
</feature>
<feature type="binding site" evidence="15">
    <location>
        <position position="54"/>
    </location>
    <ligand>
        <name>Zn(2+)</name>
        <dbReference type="ChEBI" id="CHEBI:29105"/>
        <note>catalytic</note>
    </ligand>
</feature>
<dbReference type="SUPFAM" id="SSF53597">
    <property type="entry name" value="Dihydrofolate reductase-like"/>
    <property type="match status" value="1"/>
</dbReference>
<sequence length="362" mass="38289">MTSAADDRRFMAAALRLSRWHAGLTATNPSVGCIVVKDGAIVGQAVTAVGGRPHAETQALAVAGERARGATAYVTLEPCSHYGRTPPCANALVAAGVARVVVCLNDPDPRVSGRGFGILREAGIVVETGLLQDEGRRVLSAYLSRQTRGLPYVTLKLAVSADGMLGRRGEELLITGPQSRAQVHMMRAENDAILVGIGTALVDDPELTVRLPGLESRSPLRIVLDRRLELPLTSKLVKSTSTVPVVAVTDPFCETHPSNEERLRALMSAGVEVLQAGSLRDLLANLATRGISSLMVEGGARVGRSFLEAGLVDRLVLAQSELVVGAGGIESPATPSDIPAGFQCVRQERFGADRSFEYERGL</sequence>
<evidence type="ECO:0000256" key="15">
    <source>
        <dbReference type="PIRSR" id="PIRSR006769-3"/>
    </source>
</evidence>
<comment type="catalytic activity">
    <reaction evidence="12">
        <text>5-amino-6-(5-phospho-D-ribitylamino)uracil + NADP(+) = 5-amino-6-(5-phospho-D-ribosylamino)uracil + NADPH + H(+)</text>
        <dbReference type="Rhea" id="RHEA:17845"/>
        <dbReference type="ChEBI" id="CHEBI:15378"/>
        <dbReference type="ChEBI" id="CHEBI:57783"/>
        <dbReference type="ChEBI" id="CHEBI:58349"/>
        <dbReference type="ChEBI" id="CHEBI:58421"/>
        <dbReference type="ChEBI" id="CHEBI:58453"/>
        <dbReference type="EC" id="1.1.1.193"/>
    </reaction>
</comment>
<evidence type="ECO:0000256" key="6">
    <source>
        <dbReference type="ARBA" id="ARBA00022619"/>
    </source>
</evidence>
<evidence type="ECO:0000256" key="13">
    <source>
        <dbReference type="PIRSR" id="PIRSR006769-1"/>
    </source>
</evidence>
<evidence type="ECO:0000259" key="16">
    <source>
        <dbReference type="PROSITE" id="PS51747"/>
    </source>
</evidence>
<dbReference type="InterPro" id="IPR016193">
    <property type="entry name" value="Cytidine_deaminase-like"/>
</dbReference>
<evidence type="ECO:0000313" key="22">
    <source>
        <dbReference type="Proteomes" id="UP000576087"/>
    </source>
</evidence>
<evidence type="ECO:0000256" key="8">
    <source>
        <dbReference type="ARBA" id="ARBA00022833"/>
    </source>
</evidence>
<evidence type="ECO:0000313" key="20">
    <source>
        <dbReference type="Proteomes" id="UP000520770"/>
    </source>
</evidence>
<dbReference type="PROSITE" id="PS51747">
    <property type="entry name" value="CYT_DCMP_DEAMINASES_2"/>
    <property type="match status" value="1"/>
</dbReference>
<accession>A0A7W6WQW6</accession>
<name>A0A7W6WQW6_9HYPH</name>
<feature type="binding site" evidence="14">
    <location>
        <position position="207"/>
    </location>
    <ligand>
        <name>substrate</name>
    </ligand>
</feature>
<evidence type="ECO:0000256" key="2">
    <source>
        <dbReference type="ARBA" id="ARBA00004882"/>
    </source>
</evidence>
<comment type="function">
    <text evidence="1 12">Converts 2,5-diamino-6-(ribosylamino)-4(3h)-pyrimidinone 5'-phosphate into 5-amino-6-(ribosylamino)-2,4(1h,3h)-pyrimidinedione 5'-phosphate.</text>
</comment>
<dbReference type="EC" id="3.5.4.26" evidence="12"/>
<feature type="binding site" evidence="14">
    <location>
        <begin position="299"/>
        <end position="305"/>
    </location>
    <ligand>
        <name>NADP(+)</name>
        <dbReference type="ChEBI" id="CHEBI:58349"/>
    </ligand>
</feature>
<dbReference type="Gene3D" id="3.40.140.10">
    <property type="entry name" value="Cytidine Deaminase, domain 2"/>
    <property type="match status" value="1"/>
</dbReference>
<proteinExistence type="inferred from homology"/>
<feature type="active site" description="Proton donor" evidence="13">
    <location>
        <position position="56"/>
    </location>
</feature>
<evidence type="ECO:0000256" key="9">
    <source>
        <dbReference type="ARBA" id="ARBA00022857"/>
    </source>
</evidence>
<dbReference type="UniPathway" id="UPA00275">
    <property type="reaction ID" value="UER00401"/>
</dbReference>
<feature type="binding site" evidence="15">
    <location>
        <position position="79"/>
    </location>
    <ligand>
        <name>Zn(2+)</name>
        <dbReference type="ChEBI" id="CHEBI:29105"/>
        <note>catalytic</note>
    </ligand>
</feature>
<evidence type="ECO:0000256" key="14">
    <source>
        <dbReference type="PIRSR" id="PIRSR006769-2"/>
    </source>
</evidence>
<organism evidence="17 20">
    <name type="scientific">Aliirhizobium cellulosilyticum</name>
    <dbReference type="NCBI Taxonomy" id="393664"/>
    <lineage>
        <taxon>Bacteria</taxon>
        <taxon>Pseudomonadati</taxon>
        <taxon>Pseudomonadota</taxon>
        <taxon>Alphaproteobacteria</taxon>
        <taxon>Hyphomicrobiales</taxon>
        <taxon>Rhizobiaceae</taxon>
        <taxon>Aliirhizobium</taxon>
    </lineage>
</organism>